<dbReference type="AlphaFoldDB" id="A0A1I3JSK6"/>
<dbReference type="Pfam" id="PF01527">
    <property type="entry name" value="HTH_Tnp_1"/>
    <property type="match status" value="1"/>
</dbReference>
<reference evidence="2 3" key="1">
    <citation type="submission" date="2016-10" db="EMBL/GenBank/DDBJ databases">
        <authorList>
            <person name="de Groot N.N."/>
        </authorList>
    </citation>
    <scope>NUCLEOTIDE SEQUENCE [LARGE SCALE GENOMIC DNA]</scope>
    <source>
        <strain evidence="2 3">SP2</strain>
    </source>
</reference>
<organism evidence="2 3">
    <name type="scientific">Natronobacterium gregoryi</name>
    <dbReference type="NCBI Taxonomy" id="44930"/>
    <lineage>
        <taxon>Archaea</taxon>
        <taxon>Methanobacteriati</taxon>
        <taxon>Methanobacteriota</taxon>
        <taxon>Stenosarchaea group</taxon>
        <taxon>Halobacteria</taxon>
        <taxon>Halobacteriales</taxon>
        <taxon>Natrialbaceae</taxon>
        <taxon>Natronobacterium</taxon>
    </lineage>
</organism>
<feature type="region of interest" description="Disordered" evidence="1">
    <location>
        <begin position="1"/>
        <end position="48"/>
    </location>
</feature>
<gene>
    <name evidence="2" type="ORF">SAMN05443661_102237</name>
</gene>
<evidence type="ECO:0000313" key="3">
    <source>
        <dbReference type="Proteomes" id="UP000182829"/>
    </source>
</evidence>
<dbReference type="Proteomes" id="UP000182829">
    <property type="component" value="Unassembled WGS sequence"/>
</dbReference>
<protein>
    <submittedName>
        <fullName evidence="2">Transposase</fullName>
    </submittedName>
</protein>
<accession>A0A1I3JSK6</accession>
<feature type="compositionally biased region" description="Basic and acidic residues" evidence="1">
    <location>
        <begin position="27"/>
        <end position="48"/>
    </location>
</feature>
<dbReference type="GO" id="GO:0006313">
    <property type="term" value="P:DNA transposition"/>
    <property type="evidence" value="ECO:0007669"/>
    <property type="project" value="InterPro"/>
</dbReference>
<dbReference type="InterPro" id="IPR002514">
    <property type="entry name" value="Transposase_8"/>
</dbReference>
<dbReference type="GO" id="GO:0043565">
    <property type="term" value="F:sequence-specific DNA binding"/>
    <property type="evidence" value="ECO:0007669"/>
    <property type="project" value="InterPro"/>
</dbReference>
<sequence>MTDDICGEPTGPDGDGEPCQRAAGWGRDVDHGPCVDHADDVGGTGRRSELEQNDSIVDLVAGELQNGATVPEACAEAGISTSSYHEWRRKGEASDADADEDVFVEFLEETTRARRIGAKRDRERLKELIAETGDTRTWYKLHHDQYGDSYREEGGDGDAAEGIPLVVPENARPDS</sequence>
<evidence type="ECO:0000313" key="2">
    <source>
        <dbReference type="EMBL" id="SFI63249.1"/>
    </source>
</evidence>
<dbReference type="GeneID" id="14209007"/>
<dbReference type="EMBL" id="FORO01000002">
    <property type="protein sequence ID" value="SFI63249.1"/>
    <property type="molecule type" value="Genomic_DNA"/>
</dbReference>
<evidence type="ECO:0000256" key="1">
    <source>
        <dbReference type="SAM" id="MobiDB-lite"/>
    </source>
</evidence>
<dbReference type="GO" id="GO:0004803">
    <property type="term" value="F:transposase activity"/>
    <property type="evidence" value="ECO:0007669"/>
    <property type="project" value="InterPro"/>
</dbReference>
<dbReference type="SUPFAM" id="SSF48295">
    <property type="entry name" value="TrpR-like"/>
    <property type="match status" value="1"/>
</dbReference>
<dbReference type="InterPro" id="IPR010921">
    <property type="entry name" value="Trp_repressor/repl_initiator"/>
</dbReference>
<proteinExistence type="predicted"/>
<dbReference type="RefSeq" id="WP_005577932.1">
    <property type="nucleotide sequence ID" value="NZ_FORO01000002.1"/>
</dbReference>
<feature type="region of interest" description="Disordered" evidence="1">
    <location>
        <begin position="148"/>
        <end position="175"/>
    </location>
</feature>
<name>A0A1I3JSK6_9EURY</name>